<evidence type="ECO:0000313" key="2">
    <source>
        <dbReference type="EMBL" id="KAK0613333.1"/>
    </source>
</evidence>
<keyword evidence="1" id="KW-0812">Transmembrane</keyword>
<feature type="transmembrane region" description="Helical" evidence="1">
    <location>
        <begin position="269"/>
        <end position="290"/>
    </location>
</feature>
<evidence type="ECO:0000313" key="3">
    <source>
        <dbReference type="Proteomes" id="UP001175000"/>
    </source>
</evidence>
<comment type="caution">
    <text evidence="2">The sequence shown here is derived from an EMBL/GenBank/DDBJ whole genome shotgun (WGS) entry which is preliminary data.</text>
</comment>
<reference evidence="2" key="1">
    <citation type="submission" date="2023-06" db="EMBL/GenBank/DDBJ databases">
        <title>Genome-scale phylogeny and comparative genomics of the fungal order Sordariales.</title>
        <authorList>
            <consortium name="Lawrence Berkeley National Laboratory"/>
            <person name="Hensen N."/>
            <person name="Bonometti L."/>
            <person name="Westerberg I."/>
            <person name="Brannstrom I.O."/>
            <person name="Guillou S."/>
            <person name="Cros-Aarteil S."/>
            <person name="Calhoun S."/>
            <person name="Haridas S."/>
            <person name="Kuo A."/>
            <person name="Mondo S."/>
            <person name="Pangilinan J."/>
            <person name="Riley R."/>
            <person name="Labutti K."/>
            <person name="Andreopoulos B."/>
            <person name="Lipzen A."/>
            <person name="Chen C."/>
            <person name="Yanf M."/>
            <person name="Daum C."/>
            <person name="Ng V."/>
            <person name="Clum A."/>
            <person name="Steindorff A."/>
            <person name="Ohm R."/>
            <person name="Martin F."/>
            <person name="Silar P."/>
            <person name="Natvig D."/>
            <person name="Lalanne C."/>
            <person name="Gautier V."/>
            <person name="Ament-Velasquez S.L."/>
            <person name="Kruys A."/>
            <person name="Hutchinson M.I."/>
            <person name="Powell A.J."/>
            <person name="Barry K."/>
            <person name="Miller A.N."/>
            <person name="Grigoriev I.V."/>
            <person name="Debuchy R."/>
            <person name="Gladieux P."/>
            <person name="Thoren M.H."/>
            <person name="Johannesson H."/>
        </authorList>
    </citation>
    <scope>NUCLEOTIDE SEQUENCE</scope>
    <source>
        <strain evidence="2">CBS 606.72</strain>
    </source>
</reference>
<dbReference type="Proteomes" id="UP001175000">
    <property type="component" value="Unassembled WGS sequence"/>
</dbReference>
<keyword evidence="1" id="KW-0472">Membrane</keyword>
<sequence>MGPYFEYYTSRCKEFLCDGGENVSVKTHAEGLRIARLILQGEDKEAILRELAGGSEQYTRQRKLYEASIDLIAGLLTMADVGVLESRATGRRPLKWTTGSLHSLLAMEFAHQKEMDATTNAKIEKRFIANNISKIAGIELKWTNNLADHLLLHGDDKSVYIFHHAEFLKFQSQVLAVGFWPDGLLEETLRTLALLFPQNDRGTRRLIAGIKGIDQTVRCCGISRAQDRRFEKFSVWHDRLVILKQAFDDSQPHKITQWWWDRRNSVQWYTFWVAILVFVLTVFFGTVQSIEGALQVYLSYKSLQGEDGEGLHVRSSG</sequence>
<protein>
    <submittedName>
        <fullName evidence="2">Uncharacterized protein</fullName>
    </submittedName>
</protein>
<evidence type="ECO:0000256" key="1">
    <source>
        <dbReference type="SAM" id="Phobius"/>
    </source>
</evidence>
<proteinExistence type="predicted"/>
<dbReference type="EMBL" id="JAULSU010000006">
    <property type="protein sequence ID" value="KAK0613333.1"/>
    <property type="molecule type" value="Genomic_DNA"/>
</dbReference>
<keyword evidence="1" id="KW-1133">Transmembrane helix</keyword>
<gene>
    <name evidence="2" type="ORF">B0T14DRAFT_437304</name>
</gene>
<accession>A0AA39WDE6</accession>
<dbReference type="AlphaFoldDB" id="A0AA39WDE6"/>
<name>A0AA39WDE6_9PEZI</name>
<organism evidence="2 3">
    <name type="scientific">Immersiella caudata</name>
    <dbReference type="NCBI Taxonomy" id="314043"/>
    <lineage>
        <taxon>Eukaryota</taxon>
        <taxon>Fungi</taxon>
        <taxon>Dikarya</taxon>
        <taxon>Ascomycota</taxon>
        <taxon>Pezizomycotina</taxon>
        <taxon>Sordariomycetes</taxon>
        <taxon>Sordariomycetidae</taxon>
        <taxon>Sordariales</taxon>
        <taxon>Lasiosphaeriaceae</taxon>
        <taxon>Immersiella</taxon>
    </lineage>
</organism>
<keyword evidence="3" id="KW-1185">Reference proteome</keyword>